<comment type="catalytic activity">
    <reaction evidence="1">
        <text>Hydrolysis of terminal non-reducing alpha-L-arabinofuranoside residues in alpha-L-arabinosides.</text>
        <dbReference type="EC" id="3.2.1.55"/>
    </reaction>
</comment>
<comment type="caution">
    <text evidence="8">The sequence shown here is derived from an EMBL/GenBank/DDBJ whole genome shotgun (WGS) entry which is preliminary data.</text>
</comment>
<dbReference type="PANTHER" id="PTHR31776:SF0">
    <property type="entry name" value="ALPHA-L-ARABINOFURANOSIDASE 1"/>
    <property type="match status" value="1"/>
</dbReference>
<evidence type="ECO:0000256" key="5">
    <source>
        <dbReference type="ARBA" id="ARBA00022801"/>
    </source>
</evidence>
<keyword evidence="5" id="KW-0378">Hydrolase</keyword>
<gene>
    <name evidence="8" type="ORF">IPP00_04055</name>
</gene>
<keyword evidence="6" id="KW-0325">Glycoprotein</keyword>
<name>A0A9D7XVV9_9MICO</name>
<accession>A0A9D7XVV9</accession>
<evidence type="ECO:0000313" key="9">
    <source>
        <dbReference type="Proteomes" id="UP000886632"/>
    </source>
</evidence>
<protein>
    <recommendedName>
        <fullName evidence="3">non-reducing end alpha-L-arabinofuranosidase</fullName>
        <ecNumber evidence="3">3.2.1.55</ecNumber>
    </recommendedName>
</protein>
<dbReference type="InterPro" id="IPR051563">
    <property type="entry name" value="Glycosyl_Hydrolase_51"/>
</dbReference>
<dbReference type="EMBL" id="JADKGK010000009">
    <property type="protein sequence ID" value="MBL0003179.1"/>
    <property type="molecule type" value="Genomic_DNA"/>
</dbReference>
<dbReference type="GO" id="GO:0046373">
    <property type="term" value="P:L-arabinose metabolic process"/>
    <property type="evidence" value="ECO:0007669"/>
    <property type="project" value="InterPro"/>
</dbReference>
<sequence length="674" mass="72602">MTNSASKATPTSASALSVRASAAHRPVSPLLFGLFYEDINLSSDGGLNANLVNNHSFEGVYLDPKHKELRALAMRTPTTKHLDRARHWETSGPAAKLSVLGTDAVASHGHYGRLTGGSGATLTNHGYPGDAGPSVAVRAGVNLRFTALARGPQGGSRCHVVLLAGDGNLVAEADFTVPAGDQWTQVVAELSPTRTVRASLQLVLPDGGTLDLDEVRLIPEDHWGAGDPRWSQGLFRRDLVEALRDLAPRFMRFPGGCIVEGLTLENAYDWKASVGPLAERRPNYNLWGMHRPDGDYSQSLQIGFYEYFLLCEDLGMEPMPVVSAGLACQFRSREVTPVDGADFSKVVQDTLDLIDWATGDPATNAWAAKRAAGGHPEPFRLNLLGIGNENHGPVYLERFERIRAAVDAHHPGLTIIMSSGTAPAGKAFDQSWAHARTCGDAKTVVDEHFYKSPAWFIDQVNRYDDYPRGGAQVFMGEYAAHVPTLPIPRRLRLPANTIKSAIAEAAFLTGVERNADVVAMTSYAPLLNHLESELWQHNLIDFDGFTVTPTANAAVQKLFATTLGERIVDLDGELPAGVFASASRSDDRLCVHLVNTTTIPQDVTLTVDLPLHGAGSATVLAAPHGIQPSRRMGSRERAKLLEDHLALAVHDGAVSLTLRPQSVSALEFGLASVS</sequence>
<dbReference type="SMART" id="SM00813">
    <property type="entry name" value="Alpha-L-AF_C"/>
    <property type="match status" value="1"/>
</dbReference>
<feature type="domain" description="Alpha-L-arabinofuranosidase C-terminal" evidence="7">
    <location>
        <begin position="476"/>
        <end position="662"/>
    </location>
</feature>
<dbReference type="EC" id="3.2.1.55" evidence="3"/>
<dbReference type="InterPro" id="IPR010720">
    <property type="entry name" value="Alpha-L-AF_C"/>
</dbReference>
<organism evidence="8 9">
    <name type="scientific">Candidatus Phosphoribacter hodrii</name>
    <dbReference type="NCBI Taxonomy" id="2953743"/>
    <lineage>
        <taxon>Bacteria</taxon>
        <taxon>Bacillati</taxon>
        <taxon>Actinomycetota</taxon>
        <taxon>Actinomycetes</taxon>
        <taxon>Micrococcales</taxon>
        <taxon>Dermatophilaceae</taxon>
        <taxon>Candidatus Phosphoribacter</taxon>
    </lineage>
</organism>
<dbReference type="GO" id="GO:0046556">
    <property type="term" value="F:alpha-L-arabinofuranosidase activity"/>
    <property type="evidence" value="ECO:0007669"/>
    <property type="project" value="UniProtKB-EC"/>
</dbReference>
<keyword evidence="4" id="KW-0732">Signal</keyword>
<dbReference type="InterPro" id="IPR055235">
    <property type="entry name" value="ASD1_cat"/>
</dbReference>
<comment type="similarity">
    <text evidence="2">Belongs to the glycosyl hydrolase 51 family.</text>
</comment>
<evidence type="ECO:0000256" key="6">
    <source>
        <dbReference type="ARBA" id="ARBA00023180"/>
    </source>
</evidence>
<dbReference type="SUPFAM" id="SSF51445">
    <property type="entry name" value="(Trans)glycosidases"/>
    <property type="match status" value="1"/>
</dbReference>
<evidence type="ECO:0000256" key="2">
    <source>
        <dbReference type="ARBA" id="ARBA00007186"/>
    </source>
</evidence>
<dbReference type="InterPro" id="IPR017853">
    <property type="entry name" value="GH"/>
</dbReference>
<dbReference type="Pfam" id="PF22848">
    <property type="entry name" value="ASD1_dom"/>
    <property type="match status" value="1"/>
</dbReference>
<dbReference type="Gene3D" id="2.60.120.260">
    <property type="entry name" value="Galactose-binding domain-like"/>
    <property type="match status" value="1"/>
</dbReference>
<proteinExistence type="inferred from homology"/>
<evidence type="ECO:0000256" key="3">
    <source>
        <dbReference type="ARBA" id="ARBA00012670"/>
    </source>
</evidence>
<dbReference type="PANTHER" id="PTHR31776">
    <property type="entry name" value="ALPHA-L-ARABINOFURANOSIDASE 1"/>
    <property type="match status" value="1"/>
</dbReference>
<evidence type="ECO:0000256" key="1">
    <source>
        <dbReference type="ARBA" id="ARBA00001462"/>
    </source>
</evidence>
<evidence type="ECO:0000259" key="7">
    <source>
        <dbReference type="SMART" id="SM00813"/>
    </source>
</evidence>
<evidence type="ECO:0000313" key="8">
    <source>
        <dbReference type="EMBL" id="MBL0003179.1"/>
    </source>
</evidence>
<dbReference type="Gene3D" id="3.20.20.80">
    <property type="entry name" value="Glycosidases"/>
    <property type="match status" value="1"/>
</dbReference>
<reference evidence="8" key="1">
    <citation type="submission" date="2020-10" db="EMBL/GenBank/DDBJ databases">
        <title>Connecting structure to function with the recovery of over 1000 high-quality activated sludge metagenome-assembled genomes encoding full-length rRNA genes using long-read sequencing.</title>
        <authorList>
            <person name="Singleton C.M."/>
            <person name="Petriglieri F."/>
            <person name="Kristensen J.M."/>
            <person name="Kirkegaard R.H."/>
            <person name="Michaelsen T.Y."/>
            <person name="Andersen M.H."/>
            <person name="Karst S.M."/>
            <person name="Dueholm M.S."/>
            <person name="Nielsen P.H."/>
            <person name="Albertsen M."/>
        </authorList>
    </citation>
    <scope>NUCLEOTIDE SEQUENCE</scope>
    <source>
        <strain evidence="8">Ribe_18-Q3-R11-54_MAXAC.001</strain>
    </source>
</reference>
<dbReference type="Proteomes" id="UP000886632">
    <property type="component" value="Unassembled WGS sequence"/>
</dbReference>
<evidence type="ECO:0000256" key="4">
    <source>
        <dbReference type="ARBA" id="ARBA00022729"/>
    </source>
</evidence>
<dbReference type="AlphaFoldDB" id="A0A9D7XVV9"/>
<dbReference type="Pfam" id="PF06964">
    <property type="entry name" value="Alpha-L-AF_C"/>
    <property type="match status" value="1"/>
</dbReference>